<proteinExistence type="inferred from homology"/>
<evidence type="ECO:0000256" key="1">
    <source>
        <dbReference type="ARBA" id="ARBA00004925"/>
    </source>
</evidence>
<dbReference type="Proteomes" id="UP000823749">
    <property type="component" value="Chromosome 8"/>
</dbReference>
<dbReference type="Gene3D" id="3.40.1160.10">
    <property type="entry name" value="Acetylglutamate kinase-like"/>
    <property type="match status" value="1"/>
</dbReference>
<organism evidence="10 11">
    <name type="scientific">Rhododendron griersonianum</name>
    <dbReference type="NCBI Taxonomy" id="479676"/>
    <lineage>
        <taxon>Eukaryota</taxon>
        <taxon>Viridiplantae</taxon>
        <taxon>Streptophyta</taxon>
        <taxon>Embryophyta</taxon>
        <taxon>Tracheophyta</taxon>
        <taxon>Spermatophyta</taxon>
        <taxon>Magnoliopsida</taxon>
        <taxon>eudicotyledons</taxon>
        <taxon>Gunneridae</taxon>
        <taxon>Pentapetalae</taxon>
        <taxon>asterids</taxon>
        <taxon>Ericales</taxon>
        <taxon>Ericaceae</taxon>
        <taxon>Ericoideae</taxon>
        <taxon>Rhodoreae</taxon>
        <taxon>Rhododendron</taxon>
    </lineage>
</organism>
<keyword evidence="7" id="KW-0012">Acyltransferase</keyword>
<dbReference type="CDD" id="cd04237">
    <property type="entry name" value="AAK_NAGS-ABP"/>
    <property type="match status" value="1"/>
</dbReference>
<dbReference type="EMBL" id="JACTNZ010000008">
    <property type="protein sequence ID" value="KAG5535491.1"/>
    <property type="molecule type" value="Genomic_DNA"/>
</dbReference>
<dbReference type="CDD" id="cd04301">
    <property type="entry name" value="NAT_SF"/>
    <property type="match status" value="1"/>
</dbReference>
<dbReference type="SUPFAM" id="SSF55729">
    <property type="entry name" value="Acyl-CoA N-acyltransferases (Nat)"/>
    <property type="match status" value="1"/>
</dbReference>
<evidence type="ECO:0000256" key="7">
    <source>
        <dbReference type="ARBA" id="ARBA00023315"/>
    </source>
</evidence>
<evidence type="ECO:0000256" key="2">
    <source>
        <dbReference type="ARBA" id="ARBA00009145"/>
    </source>
</evidence>
<evidence type="ECO:0000259" key="9">
    <source>
        <dbReference type="PROSITE" id="PS51186"/>
    </source>
</evidence>
<evidence type="ECO:0000256" key="6">
    <source>
        <dbReference type="ARBA" id="ARBA00022679"/>
    </source>
</evidence>
<protein>
    <recommendedName>
        <fullName evidence="3">amino-acid N-acetyltransferase</fullName>
        <ecNumber evidence="3">2.3.1.1</ecNumber>
    </recommendedName>
</protein>
<evidence type="ECO:0000313" key="11">
    <source>
        <dbReference type="Proteomes" id="UP000823749"/>
    </source>
</evidence>
<dbReference type="PANTHER" id="PTHR30602:SF12">
    <property type="entry name" value="AMINO-ACID ACETYLTRANSFERASE NAGS1, CHLOROPLASTIC-RELATED"/>
    <property type="match status" value="1"/>
</dbReference>
<reference evidence="10" key="1">
    <citation type="submission" date="2020-08" db="EMBL/GenBank/DDBJ databases">
        <title>Plant Genome Project.</title>
        <authorList>
            <person name="Zhang R.-G."/>
        </authorList>
    </citation>
    <scope>NUCLEOTIDE SEQUENCE</scope>
    <source>
        <strain evidence="10">WSP0</strain>
        <tissue evidence="10">Leaf</tissue>
    </source>
</reference>
<dbReference type="Pfam" id="PF00583">
    <property type="entry name" value="Acetyltransf_1"/>
    <property type="match status" value="1"/>
</dbReference>
<keyword evidence="11" id="KW-1185">Reference proteome</keyword>
<dbReference type="PROSITE" id="PS51186">
    <property type="entry name" value="GNAT"/>
    <property type="match status" value="1"/>
</dbReference>
<dbReference type="HAMAP" id="MF_01105">
    <property type="entry name" value="N_acetyl_glu_synth"/>
    <property type="match status" value="1"/>
</dbReference>
<comment type="pathway">
    <text evidence="1">Amino-acid biosynthesis; L-arginine biosynthesis; N(2)-acetyl-L-ornithine from L-glutamate: step 1/4.</text>
</comment>
<gene>
    <name evidence="10" type="ORF">RHGRI_023307</name>
</gene>
<keyword evidence="5" id="KW-0028">Amino-acid biosynthesis</keyword>
<accession>A0AAV6J2V0</accession>
<evidence type="ECO:0000256" key="4">
    <source>
        <dbReference type="ARBA" id="ARBA00022571"/>
    </source>
</evidence>
<feature type="domain" description="N-acetyltransferase" evidence="9">
    <location>
        <begin position="638"/>
        <end position="786"/>
    </location>
</feature>
<keyword evidence="4" id="KW-0055">Arginine biosynthesis</keyword>
<evidence type="ECO:0000313" key="10">
    <source>
        <dbReference type="EMBL" id="KAG5535491.1"/>
    </source>
</evidence>
<dbReference type="InterPro" id="IPR033719">
    <property type="entry name" value="NAGS_kin"/>
</dbReference>
<comment type="similarity">
    <text evidence="2">Belongs to the acetyltransferase family. ArgA subfamily.</text>
</comment>
<dbReference type="InterPro" id="IPR016181">
    <property type="entry name" value="Acyl_CoA_acyltransferase"/>
</dbReference>
<dbReference type="InterPro" id="IPR001048">
    <property type="entry name" value="Asp/Glu/Uridylate_kinase"/>
</dbReference>
<evidence type="ECO:0000256" key="8">
    <source>
        <dbReference type="ARBA" id="ARBA00048372"/>
    </source>
</evidence>
<dbReference type="GO" id="GO:0004042">
    <property type="term" value="F:L-glutamate N-acetyltransferase activity"/>
    <property type="evidence" value="ECO:0007669"/>
    <property type="project" value="InterPro"/>
</dbReference>
<dbReference type="GO" id="GO:0005737">
    <property type="term" value="C:cytoplasm"/>
    <property type="evidence" value="ECO:0007669"/>
    <property type="project" value="InterPro"/>
</dbReference>
<evidence type="ECO:0000256" key="5">
    <source>
        <dbReference type="ARBA" id="ARBA00022605"/>
    </source>
</evidence>
<dbReference type="EC" id="2.3.1.1" evidence="3"/>
<dbReference type="GO" id="GO:0006526">
    <property type="term" value="P:L-arginine biosynthetic process"/>
    <property type="evidence" value="ECO:0007669"/>
    <property type="project" value="UniProtKB-KW"/>
</dbReference>
<comment type="catalytic activity">
    <reaction evidence="8">
        <text>L-glutamate + acetyl-CoA = N-acetyl-L-glutamate + CoA + H(+)</text>
        <dbReference type="Rhea" id="RHEA:24292"/>
        <dbReference type="ChEBI" id="CHEBI:15378"/>
        <dbReference type="ChEBI" id="CHEBI:29985"/>
        <dbReference type="ChEBI" id="CHEBI:44337"/>
        <dbReference type="ChEBI" id="CHEBI:57287"/>
        <dbReference type="ChEBI" id="CHEBI:57288"/>
        <dbReference type="EC" id="2.3.1.1"/>
    </reaction>
</comment>
<evidence type="ECO:0000256" key="3">
    <source>
        <dbReference type="ARBA" id="ARBA00012697"/>
    </source>
</evidence>
<dbReference type="InterPro" id="IPR000182">
    <property type="entry name" value="GNAT_dom"/>
</dbReference>
<dbReference type="SUPFAM" id="SSF53633">
    <property type="entry name" value="Carbamate kinase-like"/>
    <property type="match status" value="1"/>
</dbReference>
<dbReference type="AlphaFoldDB" id="A0AAV6J2V0"/>
<comment type="caution">
    <text evidence="10">The sequence shown here is derived from an EMBL/GenBank/DDBJ whole genome shotgun (WGS) entry which is preliminary data.</text>
</comment>
<dbReference type="InterPro" id="IPR010167">
    <property type="entry name" value="NH2A_AcTrfase"/>
</dbReference>
<dbReference type="InterPro" id="IPR036393">
    <property type="entry name" value="AceGlu_kinase-like_sf"/>
</dbReference>
<dbReference type="Gene3D" id="3.40.630.30">
    <property type="match status" value="1"/>
</dbReference>
<dbReference type="PANTHER" id="PTHR30602">
    <property type="entry name" value="AMINO-ACID ACETYLTRANSFERASE"/>
    <property type="match status" value="1"/>
</dbReference>
<name>A0AAV6J2V0_9ERIC</name>
<keyword evidence="6" id="KW-0808">Transferase</keyword>
<sequence>MDIAKSRPLCGTSAVCCGNSDRLSSGWGERIASFRTTKRVDFLTDERKRGEGKKLLLRCCCGGGGGGGGRVFLAEENERFVKMMREAQPYFLAHRGCTFVVLLSAEVIDSSLMESILEWVPPWNDRQTSDPFPPFPGTNLRRRRTSIETDIRYSRRLRSRSNFNISVVPRLPENLFHPPTTAYHESPPYPIPSSALEINALIPRPTSSPPMAVSPVTPSLPLRHIHRKLSPAPSGFGERVCALGSMNPSLAAVNWGRKISVKGNAFTETDAELSSNCIRDERFVRFFREAWPYFRAHRGGTFVVIISAEIVDSPYLDSVLMDISLLHGLGIKFVLVPATHVQIDRLLVERGREPKYVGRYRITDSDSLRASMDAAGRIRIMIEAKLSPGPSLCNIRRHGDNSRWHDGVTVASGNFLAAKRRGVVEGIDYGATGEVKKIDVARVRERLDKDYIVILSNLGYSSSGEVLNCNAYEVATACALALGAEKLICIIDGPILDESGRLIRFLTLQDADMLIRERAKQSEIAANYVQAVRGEDLTCLAHSESNGSVTSLQKEKGFSDMYAATFHNGVGFENGNGLSGEQGFAIGGQERLSRLYGYLSELAAAAFVCRLIYIFQVVNVDPYAFDTAEMNALSDLYEGTRMARMTDISRIKQLIQPLEESGALVRRTEEELLQALDLFMVVEREGQIIACAALFPFFKEKCGEVAAIAVSPECRGQGQGDKLLDFIEKKASSLGFEMLFLLTTRTADWFVRRGFSECSIECIPEEKRKKINRSRGSKYYMKKLQPDMSGISIDRVFT</sequence>
<dbReference type="Pfam" id="PF00696">
    <property type="entry name" value="AA_kinase"/>
    <property type="match status" value="1"/>
</dbReference>